<evidence type="ECO:0000313" key="2">
    <source>
        <dbReference type="Proteomes" id="UP001371456"/>
    </source>
</evidence>
<dbReference type="AlphaFoldDB" id="A0AAN8SX88"/>
<comment type="caution">
    <text evidence="1">The sequence shown here is derived from an EMBL/GenBank/DDBJ whole genome shotgun (WGS) entry which is preliminary data.</text>
</comment>
<accession>A0AAN8SX88</accession>
<name>A0AAN8SX88_SOLBU</name>
<dbReference type="Proteomes" id="UP001371456">
    <property type="component" value="Unassembled WGS sequence"/>
</dbReference>
<keyword evidence="2" id="KW-1185">Reference proteome</keyword>
<proteinExistence type="predicted"/>
<sequence length="32" mass="3584">MMFSAQIFFVVSRSNSVLSYNRLGKDAVETDA</sequence>
<organism evidence="1 2">
    <name type="scientific">Solanum bulbocastanum</name>
    <name type="common">Wild potato</name>
    <dbReference type="NCBI Taxonomy" id="147425"/>
    <lineage>
        <taxon>Eukaryota</taxon>
        <taxon>Viridiplantae</taxon>
        <taxon>Streptophyta</taxon>
        <taxon>Embryophyta</taxon>
        <taxon>Tracheophyta</taxon>
        <taxon>Spermatophyta</taxon>
        <taxon>Magnoliopsida</taxon>
        <taxon>eudicotyledons</taxon>
        <taxon>Gunneridae</taxon>
        <taxon>Pentapetalae</taxon>
        <taxon>asterids</taxon>
        <taxon>lamiids</taxon>
        <taxon>Solanales</taxon>
        <taxon>Solanaceae</taxon>
        <taxon>Solanoideae</taxon>
        <taxon>Solaneae</taxon>
        <taxon>Solanum</taxon>
    </lineage>
</organism>
<gene>
    <name evidence="1" type="ORF">RDI58_028974</name>
</gene>
<protein>
    <submittedName>
        <fullName evidence="1">Uncharacterized protein</fullName>
    </submittedName>
</protein>
<evidence type="ECO:0000313" key="1">
    <source>
        <dbReference type="EMBL" id="KAK6773736.1"/>
    </source>
</evidence>
<dbReference type="EMBL" id="JBANQN010000012">
    <property type="protein sequence ID" value="KAK6773736.1"/>
    <property type="molecule type" value="Genomic_DNA"/>
</dbReference>
<reference evidence="1 2" key="1">
    <citation type="submission" date="2024-02" db="EMBL/GenBank/DDBJ databases">
        <title>de novo genome assembly of Solanum bulbocastanum strain 11H21.</title>
        <authorList>
            <person name="Hosaka A.J."/>
        </authorList>
    </citation>
    <scope>NUCLEOTIDE SEQUENCE [LARGE SCALE GENOMIC DNA]</scope>
    <source>
        <tissue evidence="1">Young leaves</tissue>
    </source>
</reference>